<keyword evidence="2" id="KW-0472">Membrane</keyword>
<reference evidence="3" key="1">
    <citation type="journal article" date="2014" name="Front. Microbiol.">
        <title>High frequency of phylogenetically diverse reductive dehalogenase-homologous genes in deep subseafloor sedimentary metagenomes.</title>
        <authorList>
            <person name="Kawai M."/>
            <person name="Futagami T."/>
            <person name="Toyoda A."/>
            <person name="Takaki Y."/>
            <person name="Nishi S."/>
            <person name="Hori S."/>
            <person name="Arai W."/>
            <person name="Tsubouchi T."/>
            <person name="Morono Y."/>
            <person name="Uchiyama I."/>
            <person name="Ito T."/>
            <person name="Fujiyama A."/>
            <person name="Inagaki F."/>
            <person name="Takami H."/>
        </authorList>
    </citation>
    <scope>NUCLEOTIDE SEQUENCE</scope>
    <source>
        <strain evidence="3">Expedition CK06-06</strain>
    </source>
</reference>
<dbReference type="PANTHER" id="PTHR40940:SF2">
    <property type="entry name" value="BATD"/>
    <property type="match status" value="1"/>
</dbReference>
<gene>
    <name evidence="3" type="ORF">S06H3_11936</name>
</gene>
<name>X1LFA9_9ZZZZ</name>
<accession>X1LFA9</accession>
<feature type="non-terminal residue" evidence="3">
    <location>
        <position position="1"/>
    </location>
</feature>
<keyword evidence="2" id="KW-1133">Transmembrane helix</keyword>
<sequence>NENKVLRNEKRKRLVDLKVKNSIADRFISTSVIFRQFLLLIILVSFSFAKDIKVSAYVDRTKVTTEDIITFTVEVEGTTDFPNVPTPGGADFVVISGPSQSSSIQIINGAMTASKTVKWRLAPTRTGKLEIKPVIFKYRRKTYGTNPIVITVTDKGKTIAPGQRSRPTQDSKQKSVRSKTDSELYLKAVPSKTTVYRGEEIDVSFDLYYKNVKTFSRKKLPDAQGFWMEEFPTTSNPAVATEVINGIVYKKASIQRLAFFQLRQVSLQ</sequence>
<evidence type="ECO:0008006" key="4">
    <source>
        <dbReference type="Google" id="ProtNLM"/>
    </source>
</evidence>
<comment type="caution">
    <text evidence="3">The sequence shown here is derived from an EMBL/GenBank/DDBJ whole genome shotgun (WGS) entry which is preliminary data.</text>
</comment>
<evidence type="ECO:0000256" key="2">
    <source>
        <dbReference type="SAM" id="Phobius"/>
    </source>
</evidence>
<dbReference type="InterPro" id="IPR025738">
    <property type="entry name" value="BatD"/>
</dbReference>
<dbReference type="EMBL" id="BARV01005869">
    <property type="protein sequence ID" value="GAI04521.1"/>
    <property type="molecule type" value="Genomic_DNA"/>
</dbReference>
<evidence type="ECO:0000313" key="3">
    <source>
        <dbReference type="EMBL" id="GAI04521.1"/>
    </source>
</evidence>
<protein>
    <recommendedName>
        <fullName evidence="4">Protein BatD</fullName>
    </recommendedName>
</protein>
<dbReference type="Pfam" id="PF13584">
    <property type="entry name" value="BatD"/>
    <property type="match status" value="1"/>
</dbReference>
<proteinExistence type="predicted"/>
<organism evidence="3">
    <name type="scientific">marine sediment metagenome</name>
    <dbReference type="NCBI Taxonomy" id="412755"/>
    <lineage>
        <taxon>unclassified sequences</taxon>
        <taxon>metagenomes</taxon>
        <taxon>ecological metagenomes</taxon>
    </lineage>
</organism>
<feature type="region of interest" description="Disordered" evidence="1">
    <location>
        <begin position="155"/>
        <end position="179"/>
    </location>
</feature>
<dbReference type="AlphaFoldDB" id="X1LFA9"/>
<feature type="transmembrane region" description="Helical" evidence="2">
    <location>
        <begin position="27"/>
        <end position="49"/>
    </location>
</feature>
<feature type="compositionally biased region" description="Basic and acidic residues" evidence="1">
    <location>
        <begin position="167"/>
        <end position="179"/>
    </location>
</feature>
<keyword evidence="2" id="KW-0812">Transmembrane</keyword>
<dbReference type="PANTHER" id="PTHR40940">
    <property type="entry name" value="PROTEIN BATD-RELATED"/>
    <property type="match status" value="1"/>
</dbReference>
<evidence type="ECO:0000256" key="1">
    <source>
        <dbReference type="SAM" id="MobiDB-lite"/>
    </source>
</evidence>